<dbReference type="SMART" id="SM00065">
    <property type="entry name" value="GAF"/>
    <property type="match status" value="1"/>
</dbReference>
<feature type="compositionally biased region" description="Basic and acidic residues" evidence="1">
    <location>
        <begin position="8"/>
        <end position="21"/>
    </location>
</feature>
<dbReference type="InterPro" id="IPR029016">
    <property type="entry name" value="GAF-like_dom_sf"/>
</dbReference>
<reference evidence="3 4" key="1">
    <citation type="submission" date="2018-05" db="EMBL/GenBank/DDBJ databases">
        <title>Genomic Encyclopedia of Type Strains, Phase IV (KMG-IV): sequencing the most valuable type-strain genomes for metagenomic binning, comparative biology and taxonomic classification.</title>
        <authorList>
            <person name="Goeker M."/>
        </authorList>
    </citation>
    <scope>NUCLEOTIDE SEQUENCE [LARGE SCALE GENOMIC DNA]</scope>
    <source>
        <strain evidence="3 4">DSM 44717</strain>
    </source>
</reference>
<protein>
    <submittedName>
        <fullName evidence="3">GAF domain-containing protein</fullName>
    </submittedName>
</protein>
<dbReference type="Gene3D" id="3.30.450.40">
    <property type="match status" value="1"/>
</dbReference>
<feature type="domain" description="GAF" evidence="2">
    <location>
        <begin position="27"/>
        <end position="178"/>
    </location>
</feature>
<accession>A0A317N937</accession>
<name>A0A317N937_9NOCA</name>
<dbReference type="Pfam" id="PF13185">
    <property type="entry name" value="GAF_2"/>
    <property type="match status" value="1"/>
</dbReference>
<evidence type="ECO:0000256" key="1">
    <source>
        <dbReference type="SAM" id="MobiDB-lite"/>
    </source>
</evidence>
<proteinExistence type="predicted"/>
<keyword evidence="4" id="KW-1185">Reference proteome</keyword>
<comment type="caution">
    <text evidence="3">The sequence shown here is derived from an EMBL/GenBank/DDBJ whole genome shotgun (WGS) entry which is preliminary data.</text>
</comment>
<dbReference type="SUPFAM" id="SSF55781">
    <property type="entry name" value="GAF domain-like"/>
    <property type="match status" value="1"/>
</dbReference>
<evidence type="ECO:0000259" key="2">
    <source>
        <dbReference type="SMART" id="SM00065"/>
    </source>
</evidence>
<feature type="region of interest" description="Disordered" evidence="1">
    <location>
        <begin position="1"/>
        <end position="24"/>
    </location>
</feature>
<dbReference type="RefSeq" id="WP_110040035.1">
    <property type="nucleotide sequence ID" value="NZ_QGTL01000010.1"/>
</dbReference>
<dbReference type="InterPro" id="IPR003018">
    <property type="entry name" value="GAF"/>
</dbReference>
<dbReference type="EMBL" id="QGTL01000010">
    <property type="protein sequence ID" value="PWV71715.1"/>
    <property type="molecule type" value="Genomic_DNA"/>
</dbReference>
<sequence>MGDSVEDAFQRRPEEPRHHGGAEAGGSLVGGVGLVCTTAVRLTATDGCAVALLSARSSARELVYATDATAQQVDELQFVVGEGPCLDAYRTDRPHLWPDMSAPGTATRWPAFTAEVVALGVHAIYAFPIPGNGSPLGVLELHRLTTGGLSTAEEESGLACATAIGRLLESDVDRLAVATALDDPGLVVGADDEFSRALVFNASGMVAVQLAVSADEGLARLRAYCFANGRPISEVAADIVARRLSLRDQRDIRGGQGG</sequence>
<dbReference type="AlphaFoldDB" id="A0A317N937"/>
<dbReference type="Proteomes" id="UP000246410">
    <property type="component" value="Unassembled WGS sequence"/>
</dbReference>
<evidence type="ECO:0000313" key="4">
    <source>
        <dbReference type="Proteomes" id="UP000246410"/>
    </source>
</evidence>
<evidence type="ECO:0000313" key="3">
    <source>
        <dbReference type="EMBL" id="PWV71715.1"/>
    </source>
</evidence>
<gene>
    <name evidence="3" type="ORF">DFR69_110199</name>
</gene>
<organism evidence="3 4">
    <name type="scientific">Nocardia neocaledoniensis</name>
    <dbReference type="NCBI Taxonomy" id="236511"/>
    <lineage>
        <taxon>Bacteria</taxon>
        <taxon>Bacillati</taxon>
        <taxon>Actinomycetota</taxon>
        <taxon>Actinomycetes</taxon>
        <taxon>Mycobacteriales</taxon>
        <taxon>Nocardiaceae</taxon>
        <taxon>Nocardia</taxon>
    </lineage>
</organism>